<dbReference type="EMBL" id="BARS01029931">
    <property type="protein sequence ID" value="GAG10238.1"/>
    <property type="molecule type" value="Genomic_DNA"/>
</dbReference>
<comment type="caution">
    <text evidence="2">The sequence shown here is derived from an EMBL/GenBank/DDBJ whole genome shotgun (WGS) entry which is preliminary data.</text>
</comment>
<sequence>MRIGRGRDGGTVLGKGVVLTEDREAEMTGVGIIGMGRSGWELHAAHLGKAAGYRLVAACDQSAERLERAAKEFEARPYCEPHSLMED</sequence>
<evidence type="ECO:0000313" key="2">
    <source>
        <dbReference type="EMBL" id="GAG10238.1"/>
    </source>
</evidence>
<feature type="domain" description="Gfo/Idh/MocA-like oxidoreductase N-terminal" evidence="1">
    <location>
        <begin position="30"/>
        <end position="86"/>
    </location>
</feature>
<dbReference type="InterPro" id="IPR036291">
    <property type="entry name" value="NAD(P)-bd_dom_sf"/>
</dbReference>
<feature type="non-terminal residue" evidence="2">
    <location>
        <position position="87"/>
    </location>
</feature>
<evidence type="ECO:0000259" key="1">
    <source>
        <dbReference type="Pfam" id="PF01408"/>
    </source>
</evidence>
<accession>X0VCL4</accession>
<gene>
    <name evidence="2" type="ORF">S01H1_46729</name>
</gene>
<protein>
    <recommendedName>
        <fullName evidence="1">Gfo/Idh/MocA-like oxidoreductase N-terminal domain-containing protein</fullName>
    </recommendedName>
</protein>
<dbReference type="Pfam" id="PF01408">
    <property type="entry name" value="GFO_IDH_MocA"/>
    <property type="match status" value="1"/>
</dbReference>
<dbReference type="InterPro" id="IPR000683">
    <property type="entry name" value="Gfo/Idh/MocA-like_OxRdtase_N"/>
</dbReference>
<proteinExistence type="predicted"/>
<organism evidence="2">
    <name type="scientific">marine sediment metagenome</name>
    <dbReference type="NCBI Taxonomy" id="412755"/>
    <lineage>
        <taxon>unclassified sequences</taxon>
        <taxon>metagenomes</taxon>
        <taxon>ecological metagenomes</taxon>
    </lineage>
</organism>
<reference evidence="2" key="1">
    <citation type="journal article" date="2014" name="Front. Microbiol.">
        <title>High frequency of phylogenetically diverse reductive dehalogenase-homologous genes in deep subseafloor sedimentary metagenomes.</title>
        <authorList>
            <person name="Kawai M."/>
            <person name="Futagami T."/>
            <person name="Toyoda A."/>
            <person name="Takaki Y."/>
            <person name="Nishi S."/>
            <person name="Hori S."/>
            <person name="Arai W."/>
            <person name="Tsubouchi T."/>
            <person name="Morono Y."/>
            <person name="Uchiyama I."/>
            <person name="Ito T."/>
            <person name="Fujiyama A."/>
            <person name="Inagaki F."/>
            <person name="Takami H."/>
        </authorList>
    </citation>
    <scope>NUCLEOTIDE SEQUENCE</scope>
    <source>
        <strain evidence="2">Expedition CK06-06</strain>
    </source>
</reference>
<dbReference type="AlphaFoldDB" id="X0VCL4"/>
<dbReference type="Gene3D" id="3.40.50.720">
    <property type="entry name" value="NAD(P)-binding Rossmann-like Domain"/>
    <property type="match status" value="1"/>
</dbReference>
<dbReference type="GO" id="GO:0000166">
    <property type="term" value="F:nucleotide binding"/>
    <property type="evidence" value="ECO:0007669"/>
    <property type="project" value="InterPro"/>
</dbReference>
<name>X0VCL4_9ZZZZ</name>
<dbReference type="SUPFAM" id="SSF51735">
    <property type="entry name" value="NAD(P)-binding Rossmann-fold domains"/>
    <property type="match status" value="1"/>
</dbReference>